<dbReference type="Proteomes" id="UP001165160">
    <property type="component" value="Unassembled WGS sequence"/>
</dbReference>
<dbReference type="Gene3D" id="1.25.40.10">
    <property type="entry name" value="Tetratricopeptide repeat domain"/>
    <property type="match status" value="1"/>
</dbReference>
<gene>
    <name evidence="2" type="ORF">TrVE_jg486</name>
</gene>
<dbReference type="Gene3D" id="2.30.30.140">
    <property type="match status" value="2"/>
</dbReference>
<keyword evidence="3" id="KW-1185">Reference proteome</keyword>
<feature type="compositionally biased region" description="Basic and acidic residues" evidence="1">
    <location>
        <begin position="1108"/>
        <end position="1118"/>
    </location>
</feature>
<evidence type="ECO:0000256" key="1">
    <source>
        <dbReference type="SAM" id="MobiDB-lite"/>
    </source>
</evidence>
<proteinExistence type="predicted"/>
<feature type="compositionally biased region" description="Basic residues" evidence="1">
    <location>
        <begin position="1078"/>
        <end position="1092"/>
    </location>
</feature>
<sequence>MKVNHLVRIKASDGTQTEGKVTGISGDKVSIGETTATSSDIIWLWNSLDPSSIEEGMRAECLFEDDGDYYAGKIGPVQENGESFSFLFDDGDVRETADVSMLKKLPLPEILRELQPQVAVGASGECLYRDDGEYYAGKVATDNGNGTYTFSFVDGDVCEDARPEELRNLVAPPHVMEKILDDTADLYDQEQQQQSQDNDDLQFAGYEEDFADDFDEEEEKPETEEAAQILAKSNSDLNVILSSTGVLPGSEGGGDAASKSVRINLEESSKINLDASQEPAVLNSSLLGAHEELPERKTQTPAEIISQDLAFAKMFHQDTHSLLIPSNPNSTNTGPLERFHSLSLEYVDLLYQYEAAKNVMGSRVFSEEEEKEQEEKAQDEANKGEPETLDQAPFKVKVAQHGHPPQTQQTLINSMTALKMRSKALVNLTYGEDCLEHVAEVVDLATNYGLNGMHVQAEAHSRKALETLDQELLKAPQPPNVFAKHSATALIFLFDSIRTILNRVKGGGNVPLKDLRELLQDQAFAAGITISVKELEDDAEGPNFHGVDSIELLNMLRGTDGFKSALTAVEESLRPIQVATIKSVVARCERNSGGGEKEEEGAKDIGECSAPLASDLIKAFKETPSTYCLIESTGIIQGLRRRVEESEEDKASYQGRVSYEELLSMLSVDSAVSSRKDWASKMRVDALTLIGSALSSQGKWGRALEKFGEARQIVINAEREDMLSSCRLFSAYSDCLLKKHMEGGGEGSTKKKKKKNRIRENISKSSEGGPGVVFPSAGVDDLKLADEIMTHCLDIIESCFGVNHVCVAKASCDVAFLAVVRQEDQESLDMLKKAFEIYRTVEGGGGGKGIGVGTASTSVSMGRLRLKNKEDIEGGLSDIKYGAEYYKSVGDAKALQLYNYVASVYEEQAGCIDYDVVENLKEAAASAALSHGKNSTACFEALRKLGDKCEEGGEFDGSIAAYKKAIGVGQVVFSANDIRLKKCKKKLAFVVAELKGENLDEGEEVEGSKFFHAEKLATQEILAAEEERIKKLKEAKAKEEQKTRKKLKKKKKKKKAAADEEEKKEGEKKVEKVIEVKRQKKKKLKKKVKKKKKADEEASLGAAEDILESPRAEEKDGEVGGGMSLASGSVVLEEKPLIDKLREDDKTEGGSPWEDERKEEHTGLDIGLVGATEGKGDDELVDFLLTTKKINEEI</sequence>
<reference evidence="3" key="1">
    <citation type="journal article" date="2023" name="Commun. Biol.">
        <title>Genome analysis of Parmales, the sister group of diatoms, reveals the evolutionary specialization of diatoms from phago-mixotrophs to photoautotrophs.</title>
        <authorList>
            <person name="Ban H."/>
            <person name="Sato S."/>
            <person name="Yoshikawa S."/>
            <person name="Yamada K."/>
            <person name="Nakamura Y."/>
            <person name="Ichinomiya M."/>
            <person name="Sato N."/>
            <person name="Blanc-Mathieu R."/>
            <person name="Endo H."/>
            <person name="Kuwata A."/>
            <person name="Ogata H."/>
        </authorList>
    </citation>
    <scope>NUCLEOTIDE SEQUENCE [LARGE SCALE GENOMIC DNA]</scope>
    <source>
        <strain evidence="3">NIES 3699</strain>
    </source>
</reference>
<evidence type="ECO:0000313" key="3">
    <source>
        <dbReference type="Proteomes" id="UP001165160"/>
    </source>
</evidence>
<feature type="compositionally biased region" description="Basic and acidic residues" evidence="1">
    <location>
        <begin position="373"/>
        <end position="386"/>
    </location>
</feature>
<dbReference type="AlphaFoldDB" id="A0A9W7BN62"/>
<dbReference type="CDD" id="cd04508">
    <property type="entry name" value="Tudor_SF"/>
    <property type="match status" value="1"/>
</dbReference>
<name>A0A9W7BN62_9STRA</name>
<feature type="region of interest" description="Disordered" evidence="1">
    <location>
        <begin position="1034"/>
        <end position="1171"/>
    </location>
</feature>
<dbReference type="InterPro" id="IPR011990">
    <property type="entry name" value="TPR-like_helical_dom_sf"/>
</dbReference>
<feature type="compositionally biased region" description="Basic residues" evidence="1">
    <location>
        <begin position="1043"/>
        <end position="1055"/>
    </location>
</feature>
<feature type="compositionally biased region" description="Basic and acidic residues" evidence="1">
    <location>
        <begin position="1056"/>
        <end position="1077"/>
    </location>
</feature>
<feature type="region of interest" description="Disordered" evidence="1">
    <location>
        <begin position="743"/>
        <end position="769"/>
    </location>
</feature>
<dbReference type="EMBL" id="BRXX01000139">
    <property type="protein sequence ID" value="GMH93441.1"/>
    <property type="molecule type" value="Genomic_DNA"/>
</dbReference>
<organism evidence="2 3">
    <name type="scientific">Triparma verrucosa</name>
    <dbReference type="NCBI Taxonomy" id="1606542"/>
    <lineage>
        <taxon>Eukaryota</taxon>
        <taxon>Sar</taxon>
        <taxon>Stramenopiles</taxon>
        <taxon>Ochrophyta</taxon>
        <taxon>Bolidophyceae</taxon>
        <taxon>Parmales</taxon>
        <taxon>Triparmaceae</taxon>
        <taxon>Triparma</taxon>
    </lineage>
</organism>
<accession>A0A9W7BN62</accession>
<feature type="region of interest" description="Disordered" evidence="1">
    <location>
        <begin position="364"/>
        <end position="386"/>
    </location>
</feature>
<protein>
    <submittedName>
        <fullName evidence="2">Uncharacterized protein</fullName>
    </submittedName>
</protein>
<feature type="compositionally biased region" description="Basic and acidic residues" evidence="1">
    <location>
        <begin position="1132"/>
        <end position="1163"/>
    </location>
</feature>
<evidence type="ECO:0000313" key="2">
    <source>
        <dbReference type="EMBL" id="GMH93441.1"/>
    </source>
</evidence>
<comment type="caution">
    <text evidence="2">The sequence shown here is derived from an EMBL/GenBank/DDBJ whole genome shotgun (WGS) entry which is preliminary data.</text>
</comment>